<dbReference type="Pfam" id="PF13569">
    <property type="entry name" value="DUF4132"/>
    <property type="match status" value="1"/>
</dbReference>
<dbReference type="AlphaFoldDB" id="A0A7D6V7F0"/>
<proteinExistence type="predicted"/>
<keyword evidence="4" id="KW-1185">Reference proteome</keyword>
<reference evidence="3 4" key="1">
    <citation type="submission" date="2020-07" db="EMBL/GenBank/DDBJ databases">
        <authorList>
            <person name="Zhuang K."/>
            <person name="Ran Y."/>
        </authorList>
    </citation>
    <scope>NUCLEOTIDE SEQUENCE [LARGE SCALE GENOMIC DNA]</scope>
    <source>
        <strain evidence="3 4">WCH-YHL-001</strain>
    </source>
</reference>
<sequence length="1102" mass="121586">MTTADSRPAAREGSADAEDAFEPTVKQRQMLLYRRDGLLTPPQPSFDAAEVAVRADACLEFYPAAVQELELRDPEPLRRTPPGLPGGVAELPVEVAAALLARRTYLGWGDGTVSKRRKYADSAALYQHWSVTRGLEYAVEVAVRAHTGPLWLPPNEWMRGQPHDGVLAFGALRNLLAACSPEQLDPVLELLERLRAGSDQARVVASYLLPSQRDWVEADIAMVGESYHLANARMLVDSACDVDQLDRLERMCRKLWLPVREIALTAPATAITVVNGVGFDAAAALASWLDHYDLPRDLKTAAAEALSVIPTEAAFTALAARSETPQTRPALRQATQRFPRRALHLLDAAAHKDLLREHIEAHPDLVRAELGELPHATVALAERELAAIAVRNTDTAPEILRNPPWDARKRRKAGTVAGLVAPSGVHCAWLPGQQEEWRGLVRHDQYRDVEKTLAGIGDRRYLTGEQLGALVLAGPERALPILRTVDRFPLWNAEPALRAGAATFEAEFHHVVAQLNRDSPRDADVEDLVLVYASAELVDVAAARLDRRTLRGSALRYLRRHSRFAAQVLIPRAVGTAAKDRRLAIRVLRLLDELGHGDEVRSAAVEYGQNAEQATAAILAADSLTLLPTRLPSIPEWVNTTALQVVRMRDGQLISRTGIENLLIMLMLADPHEPYAGVAQVRRECDETSLGDMAWELFRQWQQAGAPTRHGWVYDALGSLGTDHTVRDLRKHVFDNRSDPRSVSALDAFVAIGTDSALLALKFLGEKVRTKRVREGAQERIAAVAERLGLTADQLADRLVPDLGLNADGTAVLDFGARRFVIGFDEQLRPTVAAEDGKTRAALPKPNAKDDAALASEAQREFNRVKAGARAVAADQIRRLERAMVTQRRFTVEELRTLFIAHPLRWHVTRRLVWGVYDGDTLVSTFRIAEDRSFADSHDSEFILDEAAVLGVPHPIQFPDEAAAWGELFADYELLQPFPQLGRETYTLPVELLAVGRIPDTGREVEGPRFLGLTARGWLPPETGDGGAVHEFEKPLPRGHYLHLSANPGLWSWALPSSPPQTFTAHLRPTRRTTGNLTFADLDPVTTSEILRDLAWLNGEIP</sequence>
<dbReference type="InterPro" id="IPR025406">
    <property type="entry name" value="DUF4132"/>
</dbReference>
<evidence type="ECO:0000313" key="3">
    <source>
        <dbReference type="EMBL" id="QLY29472.1"/>
    </source>
</evidence>
<organism evidence="3 4">
    <name type="scientific">Nocardia huaxiensis</name>
    <dbReference type="NCBI Taxonomy" id="2755382"/>
    <lineage>
        <taxon>Bacteria</taxon>
        <taxon>Bacillati</taxon>
        <taxon>Actinomycetota</taxon>
        <taxon>Actinomycetes</taxon>
        <taxon>Mycobacteriales</taxon>
        <taxon>Nocardiaceae</taxon>
        <taxon>Nocardia</taxon>
    </lineage>
</organism>
<evidence type="ECO:0000256" key="1">
    <source>
        <dbReference type="SAM" id="MobiDB-lite"/>
    </source>
</evidence>
<feature type="region of interest" description="Disordered" evidence="1">
    <location>
        <begin position="1"/>
        <end position="23"/>
    </location>
</feature>
<dbReference type="RefSeq" id="WP_181580676.1">
    <property type="nucleotide sequence ID" value="NZ_CP059399.1"/>
</dbReference>
<dbReference type="Proteomes" id="UP000515512">
    <property type="component" value="Chromosome"/>
</dbReference>
<accession>A0A7D6V7F0</accession>
<dbReference type="KEGG" id="nhu:H0264_30080"/>
<evidence type="ECO:0000313" key="4">
    <source>
        <dbReference type="Proteomes" id="UP000515512"/>
    </source>
</evidence>
<dbReference type="EMBL" id="CP059399">
    <property type="protein sequence ID" value="QLY29472.1"/>
    <property type="molecule type" value="Genomic_DNA"/>
</dbReference>
<name>A0A7D6V7F0_9NOCA</name>
<protein>
    <submittedName>
        <fullName evidence="3">DUF4132 domain-containing protein</fullName>
    </submittedName>
</protein>
<feature type="domain" description="DUF4132" evidence="2">
    <location>
        <begin position="837"/>
        <end position="1018"/>
    </location>
</feature>
<gene>
    <name evidence="3" type="ORF">H0264_30080</name>
</gene>
<evidence type="ECO:0000259" key="2">
    <source>
        <dbReference type="Pfam" id="PF13569"/>
    </source>
</evidence>